<proteinExistence type="predicted"/>
<dbReference type="Pfam" id="PF05962">
    <property type="entry name" value="HutD"/>
    <property type="match status" value="1"/>
</dbReference>
<dbReference type="GO" id="GO:0046872">
    <property type="term" value="F:metal ion binding"/>
    <property type="evidence" value="ECO:0007669"/>
    <property type="project" value="UniProtKB-KW"/>
</dbReference>
<dbReference type="Pfam" id="PF24827">
    <property type="entry name" value="AstE_AspA_cat"/>
    <property type="match status" value="1"/>
</dbReference>
<dbReference type="OMA" id="FWRLSEN"/>
<evidence type="ECO:0000313" key="8">
    <source>
        <dbReference type="Proteomes" id="UP000078561"/>
    </source>
</evidence>
<evidence type="ECO:0000259" key="6">
    <source>
        <dbReference type="Pfam" id="PF24827"/>
    </source>
</evidence>
<evidence type="ECO:0000313" key="7">
    <source>
        <dbReference type="EMBL" id="SAL96109.1"/>
    </source>
</evidence>
<feature type="region of interest" description="Disordered" evidence="5">
    <location>
        <begin position="272"/>
        <end position="353"/>
    </location>
</feature>
<dbReference type="InterPro" id="IPR053138">
    <property type="entry name" value="N-alpha-Ac-DABA_deacetylase"/>
</dbReference>
<dbReference type="SUPFAM" id="SSF53187">
    <property type="entry name" value="Zn-dependent exopeptidases"/>
    <property type="match status" value="1"/>
</dbReference>
<protein>
    <recommendedName>
        <fullName evidence="6">Succinylglutamate desuccinylase/Aspartoacylase catalytic domain-containing protein</fullName>
    </recommendedName>
</protein>
<name>A0A168L5J0_ABSGL</name>
<dbReference type="InterPro" id="IPR055438">
    <property type="entry name" value="AstE_AspA_cat"/>
</dbReference>
<dbReference type="Proteomes" id="UP000078561">
    <property type="component" value="Unassembled WGS sequence"/>
</dbReference>
<feature type="domain" description="Succinylglutamate desuccinylase/Aspartoacylase catalytic" evidence="6">
    <location>
        <begin position="505"/>
        <end position="597"/>
    </location>
</feature>
<dbReference type="SUPFAM" id="SSF51182">
    <property type="entry name" value="RmlC-like cupins"/>
    <property type="match status" value="1"/>
</dbReference>
<dbReference type="PANTHER" id="PTHR37326:SF1">
    <property type="entry name" value="BLL3975 PROTEIN"/>
    <property type="match status" value="1"/>
</dbReference>
<evidence type="ECO:0000256" key="3">
    <source>
        <dbReference type="ARBA" id="ARBA00022801"/>
    </source>
</evidence>
<accession>A0A168L5J0</accession>
<sequence length="729" mass="80478">MTIAKNIKDKKHLKGPIFESDSPEPTLLKVTKLDPLTDYRTQPWKNGLGTTSEIGIYPPEKNFTLESFFWRLSTHVIQNNCYFSLFPGYDCTTIVLPNENNATFKLNHQDRENFSTVKPLFPYTWHGEWETHCRINKHPVTSLQFMIKRDLGKAQFHVEKIGQPVSNESGETGKRLILGVFCLVYVVEGHLRISLDDSTHHSRIAMTAGQTLCIERDDDASPTNMLMQASDENGIVGNDDTDANVVIIQISETKNHETSSISTTTEYFTYHHPSATSNTNPVKSPGIPSTATTPAATPSSASAHMAESDAPSARRRRDGNQERRRSSLVLYDDQGRSIKGKHYQHQGTQQQQRVELTVKGNDRPVPAETIPEHEDTAAIADAPPAPLSSEPEITTSTATTTPAATSTHPWANQLKRTTSIDDDVRRDSVTTLLRGSLDPAQMYVPPTAALMNKDTDVPPPVVRDRLVIEDYAEHTVSTAWIKMMEQGLSEWIRLPVIICRGAEDGPVVGITAAVHGNQLNGVPCIHRVVSAIDVRKLKGTVVAIPCVNVVGYLKFQREFADGRDLNRQFPGTLRSAASARGIKAITVEIGNPQLFQNQYVQWSYYGVMRILDHLDMYALPEPTTAQDEDGLSQGPPSTILCSKGFWIYTKTGGILEVYPGVNSIIRKGDTIARVKNIFGNLVDEVSAPCGGIVIGRSSNPVAMAGDRILHLGVIKKKGEVLPKEAKENY</sequence>
<keyword evidence="4" id="KW-0862">Zinc</keyword>
<dbReference type="InterPro" id="IPR014710">
    <property type="entry name" value="RmlC-like_jellyroll"/>
</dbReference>
<dbReference type="AlphaFoldDB" id="A0A168L5J0"/>
<dbReference type="EMBL" id="LT550653">
    <property type="protein sequence ID" value="SAL96109.1"/>
    <property type="molecule type" value="Genomic_DNA"/>
</dbReference>
<dbReference type="OrthoDB" id="5588846at2759"/>
<dbReference type="Gene3D" id="3.40.630.10">
    <property type="entry name" value="Zn peptidases"/>
    <property type="match status" value="2"/>
</dbReference>
<dbReference type="InterPro" id="IPR011051">
    <property type="entry name" value="RmlC_Cupin_sf"/>
</dbReference>
<evidence type="ECO:0000256" key="2">
    <source>
        <dbReference type="ARBA" id="ARBA00022723"/>
    </source>
</evidence>
<dbReference type="InParanoid" id="A0A168L5J0"/>
<feature type="compositionally biased region" description="Low complexity" evidence="5">
    <location>
        <begin position="288"/>
        <end position="303"/>
    </location>
</feature>
<reference evidence="7" key="1">
    <citation type="submission" date="2016-04" db="EMBL/GenBank/DDBJ databases">
        <authorList>
            <person name="Evans L.H."/>
            <person name="Alamgir A."/>
            <person name="Owens N."/>
            <person name="Weber N.D."/>
            <person name="Virtaneva K."/>
            <person name="Barbian K."/>
            <person name="Babar A."/>
            <person name="Rosenke K."/>
        </authorList>
    </citation>
    <scope>NUCLEOTIDE SEQUENCE [LARGE SCALE GENOMIC DNA]</scope>
    <source>
        <strain evidence="7">CBS 101.48</strain>
    </source>
</reference>
<dbReference type="InterPro" id="IPR010282">
    <property type="entry name" value="Uncharacterised_HutD/Ves"/>
</dbReference>
<dbReference type="Gene3D" id="2.60.120.10">
    <property type="entry name" value="Jelly Rolls"/>
    <property type="match status" value="1"/>
</dbReference>
<organism evidence="7">
    <name type="scientific">Absidia glauca</name>
    <name type="common">Pin mould</name>
    <dbReference type="NCBI Taxonomy" id="4829"/>
    <lineage>
        <taxon>Eukaryota</taxon>
        <taxon>Fungi</taxon>
        <taxon>Fungi incertae sedis</taxon>
        <taxon>Mucoromycota</taxon>
        <taxon>Mucoromycotina</taxon>
        <taxon>Mucoromycetes</taxon>
        <taxon>Mucorales</taxon>
        <taxon>Cunninghamellaceae</taxon>
        <taxon>Absidia</taxon>
    </lineage>
</organism>
<dbReference type="GO" id="GO:0016788">
    <property type="term" value="F:hydrolase activity, acting on ester bonds"/>
    <property type="evidence" value="ECO:0007669"/>
    <property type="project" value="InterPro"/>
</dbReference>
<evidence type="ECO:0000256" key="1">
    <source>
        <dbReference type="ARBA" id="ARBA00001947"/>
    </source>
</evidence>
<gene>
    <name evidence="7" type="primary">ABSGL_01477.1 scaffold 1580</name>
</gene>
<dbReference type="PANTHER" id="PTHR37326">
    <property type="entry name" value="BLL3975 PROTEIN"/>
    <property type="match status" value="1"/>
</dbReference>
<keyword evidence="2" id="KW-0479">Metal-binding</keyword>
<keyword evidence="3" id="KW-0378">Hydrolase</keyword>
<comment type="cofactor">
    <cofactor evidence="1">
        <name>Zn(2+)</name>
        <dbReference type="ChEBI" id="CHEBI:29105"/>
    </cofactor>
</comment>
<keyword evidence="8" id="KW-1185">Reference proteome</keyword>
<evidence type="ECO:0000256" key="4">
    <source>
        <dbReference type="ARBA" id="ARBA00022833"/>
    </source>
</evidence>
<evidence type="ECO:0000256" key="5">
    <source>
        <dbReference type="SAM" id="MobiDB-lite"/>
    </source>
</evidence>